<evidence type="ECO:0000313" key="13">
    <source>
        <dbReference type="Proteomes" id="UP001283361"/>
    </source>
</evidence>
<evidence type="ECO:0000256" key="10">
    <source>
        <dbReference type="PROSITE-ProRule" id="PRU00124"/>
    </source>
</evidence>
<dbReference type="PRINTS" id="PR00261">
    <property type="entry name" value="LDLRECEPTOR"/>
</dbReference>
<dbReference type="PANTHER" id="PTHR22722">
    <property type="entry name" value="LOW-DENSITY LIPOPROTEIN RECEPTOR-RELATED PROTEIN 2-RELATED"/>
    <property type="match status" value="1"/>
</dbReference>
<evidence type="ECO:0008006" key="14">
    <source>
        <dbReference type="Google" id="ProtNLM"/>
    </source>
</evidence>
<dbReference type="SMART" id="SM00192">
    <property type="entry name" value="LDLa"/>
    <property type="match status" value="5"/>
</dbReference>
<feature type="signal peptide" evidence="11">
    <location>
        <begin position="1"/>
        <end position="20"/>
    </location>
</feature>
<protein>
    <recommendedName>
        <fullName evidence="14">Vitellogenin receptor</fullName>
    </recommendedName>
</protein>
<keyword evidence="13" id="KW-1185">Reference proteome</keyword>
<accession>A0AAE1CZK8</accession>
<dbReference type="GO" id="GO:0016324">
    <property type="term" value="C:apical plasma membrane"/>
    <property type="evidence" value="ECO:0007669"/>
    <property type="project" value="TreeGrafter"/>
</dbReference>
<dbReference type="GO" id="GO:0042562">
    <property type="term" value="F:hormone binding"/>
    <property type="evidence" value="ECO:0007669"/>
    <property type="project" value="TreeGrafter"/>
</dbReference>
<feature type="disulfide bond" evidence="10">
    <location>
        <begin position="52"/>
        <end position="70"/>
    </location>
</feature>
<feature type="disulfide bond" evidence="10">
    <location>
        <begin position="45"/>
        <end position="57"/>
    </location>
</feature>
<evidence type="ECO:0000256" key="8">
    <source>
        <dbReference type="ARBA" id="ARBA00023170"/>
    </source>
</evidence>
<dbReference type="InterPro" id="IPR036055">
    <property type="entry name" value="LDL_receptor-like_sf"/>
</dbReference>
<feature type="disulfide bond" evidence="10">
    <location>
        <begin position="181"/>
        <end position="196"/>
    </location>
</feature>
<name>A0AAE1CZK8_9GAST</name>
<evidence type="ECO:0000256" key="2">
    <source>
        <dbReference type="ARBA" id="ARBA00004308"/>
    </source>
</evidence>
<dbReference type="GO" id="GO:0012505">
    <property type="term" value="C:endomembrane system"/>
    <property type="evidence" value="ECO:0007669"/>
    <property type="project" value="UniProtKB-SubCell"/>
</dbReference>
<dbReference type="PROSITE" id="PS01209">
    <property type="entry name" value="LDLRA_1"/>
    <property type="match status" value="2"/>
</dbReference>
<keyword evidence="8" id="KW-0675">Receptor</keyword>
<sequence>MVSFKVCLFALLIVVALVEAKKSSKKGVVNLKREASKYKRQVVPCGANEFQCKDGRCIQMDWLCDTEDDCGDGSDEVGCPTDCSGEHQLACKNGRCITREYQCDGDNDCGDSTDELECHKVECPLGEVQCDNFLCIEATWVCDGDDDCRDGWDERNCTGACSTSQFRCADGSRCIDARWKCDGDDDCLDSSDELACTCDPVNDWKCANGRCIDAAWRCDADNDCGDASDETGCPTIRPSLCSDMFTIRDCALMNETSHPICIDAVEGHKYCRKFCGMCLVDPNVTHP</sequence>
<feature type="chain" id="PRO_5042133474" description="Vitellogenin receptor" evidence="11">
    <location>
        <begin position="21"/>
        <end position="287"/>
    </location>
</feature>
<evidence type="ECO:0000256" key="9">
    <source>
        <dbReference type="ARBA" id="ARBA00023180"/>
    </source>
</evidence>
<dbReference type="Gene3D" id="4.10.400.10">
    <property type="entry name" value="Low-density Lipoprotein Receptor"/>
    <property type="match status" value="5"/>
</dbReference>
<dbReference type="Proteomes" id="UP001283361">
    <property type="component" value="Unassembled WGS sequence"/>
</dbReference>
<feature type="disulfide bond" evidence="10">
    <location>
        <begin position="123"/>
        <end position="135"/>
    </location>
</feature>
<evidence type="ECO:0000256" key="4">
    <source>
        <dbReference type="ARBA" id="ARBA00022737"/>
    </source>
</evidence>
<reference evidence="12" key="1">
    <citation type="journal article" date="2023" name="G3 (Bethesda)">
        <title>A reference genome for the long-term kleptoplast-retaining sea slug Elysia crispata morphotype clarki.</title>
        <authorList>
            <person name="Eastman K.E."/>
            <person name="Pendleton A.L."/>
            <person name="Shaikh M.A."/>
            <person name="Suttiyut T."/>
            <person name="Ogas R."/>
            <person name="Tomko P."/>
            <person name="Gavelis G."/>
            <person name="Widhalm J.R."/>
            <person name="Wisecaver J.H."/>
        </authorList>
    </citation>
    <scope>NUCLEOTIDE SEQUENCE</scope>
    <source>
        <strain evidence="12">ECLA1</strain>
    </source>
</reference>
<feature type="disulfide bond" evidence="10">
    <location>
        <begin position="130"/>
        <end position="148"/>
    </location>
</feature>
<dbReference type="GO" id="GO:0043235">
    <property type="term" value="C:receptor complex"/>
    <property type="evidence" value="ECO:0007669"/>
    <property type="project" value="TreeGrafter"/>
</dbReference>
<feature type="disulfide bond" evidence="10">
    <location>
        <begin position="142"/>
        <end position="157"/>
    </location>
</feature>
<evidence type="ECO:0000256" key="1">
    <source>
        <dbReference type="ARBA" id="ARBA00004167"/>
    </source>
</evidence>
<keyword evidence="6" id="KW-0472">Membrane</keyword>
<feature type="disulfide bond" evidence="10">
    <location>
        <begin position="206"/>
        <end position="224"/>
    </location>
</feature>
<comment type="subcellular location">
    <subcellularLocation>
        <location evidence="2">Endomembrane system</location>
    </subcellularLocation>
    <subcellularLocation>
        <location evidence="1">Membrane</location>
        <topology evidence="1">Single-pass membrane protein</topology>
    </subcellularLocation>
</comment>
<keyword evidence="9" id="KW-0325">Glycoprotein</keyword>
<keyword evidence="7 10" id="KW-1015">Disulfide bond</keyword>
<comment type="caution">
    <text evidence="10">Lacks conserved residue(s) required for the propagation of feature annotation.</text>
</comment>
<dbReference type="EMBL" id="JAWDGP010006085">
    <property type="protein sequence ID" value="KAK3747460.1"/>
    <property type="molecule type" value="Genomic_DNA"/>
</dbReference>
<evidence type="ECO:0000256" key="11">
    <source>
        <dbReference type="SAM" id="SignalP"/>
    </source>
</evidence>
<keyword evidence="5" id="KW-1133">Transmembrane helix</keyword>
<dbReference type="PANTHER" id="PTHR22722:SF14">
    <property type="entry name" value="MEGALIN, ISOFORM A"/>
    <property type="match status" value="1"/>
</dbReference>
<dbReference type="InterPro" id="IPR051221">
    <property type="entry name" value="LDLR-related"/>
</dbReference>
<feature type="disulfide bond" evidence="10">
    <location>
        <begin position="64"/>
        <end position="79"/>
    </location>
</feature>
<evidence type="ECO:0000256" key="6">
    <source>
        <dbReference type="ARBA" id="ARBA00023136"/>
    </source>
</evidence>
<proteinExistence type="predicted"/>
<keyword evidence="4" id="KW-0677">Repeat</keyword>
<dbReference type="Pfam" id="PF00057">
    <property type="entry name" value="Ldl_recept_a"/>
    <property type="match status" value="5"/>
</dbReference>
<evidence type="ECO:0000256" key="7">
    <source>
        <dbReference type="ARBA" id="ARBA00023157"/>
    </source>
</evidence>
<feature type="disulfide bond" evidence="10">
    <location>
        <begin position="218"/>
        <end position="233"/>
    </location>
</feature>
<organism evidence="12 13">
    <name type="scientific">Elysia crispata</name>
    <name type="common">lettuce slug</name>
    <dbReference type="NCBI Taxonomy" id="231223"/>
    <lineage>
        <taxon>Eukaryota</taxon>
        <taxon>Metazoa</taxon>
        <taxon>Spiralia</taxon>
        <taxon>Lophotrochozoa</taxon>
        <taxon>Mollusca</taxon>
        <taxon>Gastropoda</taxon>
        <taxon>Heterobranchia</taxon>
        <taxon>Euthyneura</taxon>
        <taxon>Panpulmonata</taxon>
        <taxon>Sacoglossa</taxon>
        <taxon>Placobranchoidea</taxon>
        <taxon>Plakobranchidae</taxon>
        <taxon>Elysia</taxon>
    </lineage>
</organism>
<evidence type="ECO:0000256" key="3">
    <source>
        <dbReference type="ARBA" id="ARBA00022692"/>
    </source>
</evidence>
<dbReference type="AlphaFoldDB" id="A0AAE1CZK8"/>
<evidence type="ECO:0000256" key="5">
    <source>
        <dbReference type="ARBA" id="ARBA00022989"/>
    </source>
</evidence>
<dbReference type="SUPFAM" id="SSF57424">
    <property type="entry name" value="LDL receptor-like module"/>
    <property type="match status" value="5"/>
</dbReference>
<dbReference type="GO" id="GO:0006898">
    <property type="term" value="P:receptor-mediated endocytosis"/>
    <property type="evidence" value="ECO:0007669"/>
    <property type="project" value="TreeGrafter"/>
</dbReference>
<evidence type="ECO:0000313" key="12">
    <source>
        <dbReference type="EMBL" id="KAK3747460.1"/>
    </source>
</evidence>
<feature type="disulfide bond" evidence="10">
    <location>
        <begin position="103"/>
        <end position="118"/>
    </location>
</feature>
<dbReference type="FunFam" id="4.10.400.10:FF:000011">
    <property type="entry name" value="Low-density lipoprotein receptor-related protein 1"/>
    <property type="match status" value="1"/>
</dbReference>
<feature type="disulfide bond" evidence="10">
    <location>
        <begin position="91"/>
        <end position="109"/>
    </location>
</feature>
<dbReference type="InterPro" id="IPR023415">
    <property type="entry name" value="LDLR_class-A_CS"/>
</dbReference>
<dbReference type="PROSITE" id="PS50068">
    <property type="entry name" value="LDLRA_2"/>
    <property type="match status" value="5"/>
</dbReference>
<dbReference type="CDD" id="cd00112">
    <property type="entry name" value="LDLa"/>
    <property type="match status" value="4"/>
</dbReference>
<gene>
    <name evidence="12" type="ORF">RRG08_015572</name>
</gene>
<dbReference type="FunFam" id="4.10.400.10:FF:000045">
    <property type="entry name" value="Low-density lipoprotein receptor-related protein 2"/>
    <property type="match status" value="1"/>
</dbReference>
<keyword evidence="3" id="KW-0812">Transmembrane</keyword>
<comment type="caution">
    <text evidence="12">The sequence shown here is derived from an EMBL/GenBank/DDBJ whole genome shotgun (WGS) entry which is preliminary data.</text>
</comment>
<dbReference type="InterPro" id="IPR002172">
    <property type="entry name" value="LDrepeatLR_classA_rpt"/>
</dbReference>
<keyword evidence="11" id="KW-0732">Signal</keyword>